<dbReference type="VEuPathDB" id="FungiDB:ATEG_01903"/>
<keyword evidence="4" id="KW-0804">Transcription</keyword>
<dbReference type="OrthoDB" id="5392779at2759"/>
<organism evidence="7 8">
    <name type="scientific">Aspergillus terreus</name>
    <dbReference type="NCBI Taxonomy" id="33178"/>
    <lineage>
        <taxon>Eukaryota</taxon>
        <taxon>Fungi</taxon>
        <taxon>Dikarya</taxon>
        <taxon>Ascomycota</taxon>
        <taxon>Pezizomycotina</taxon>
        <taxon>Eurotiomycetes</taxon>
        <taxon>Eurotiomycetidae</taxon>
        <taxon>Eurotiales</taxon>
        <taxon>Aspergillaceae</taxon>
        <taxon>Aspergillus</taxon>
        <taxon>Aspergillus subgen. Circumdati</taxon>
    </lineage>
</organism>
<feature type="region of interest" description="Disordered" evidence="6">
    <location>
        <begin position="668"/>
        <end position="687"/>
    </location>
</feature>
<dbReference type="SMART" id="SM00066">
    <property type="entry name" value="GAL4"/>
    <property type="match status" value="1"/>
</dbReference>
<dbReference type="EMBL" id="BLJY01000009">
    <property type="protein sequence ID" value="GFF19210.1"/>
    <property type="molecule type" value="Genomic_DNA"/>
</dbReference>
<keyword evidence="8" id="KW-1185">Reference proteome</keyword>
<dbReference type="GO" id="GO:0006351">
    <property type="term" value="P:DNA-templated transcription"/>
    <property type="evidence" value="ECO:0007669"/>
    <property type="project" value="InterPro"/>
</dbReference>
<evidence type="ECO:0000313" key="8">
    <source>
        <dbReference type="Proteomes" id="UP000452235"/>
    </source>
</evidence>
<dbReference type="InterPro" id="IPR007219">
    <property type="entry name" value="XnlR_reg_dom"/>
</dbReference>
<proteinExistence type="predicted"/>
<name>A0A5M3ZA48_ASPTE</name>
<dbReference type="PROSITE" id="PS50048">
    <property type="entry name" value="ZN2_CY6_FUNGAL_2"/>
    <property type="match status" value="1"/>
</dbReference>
<keyword evidence="2" id="KW-0805">Transcription regulation</keyword>
<evidence type="ECO:0000256" key="1">
    <source>
        <dbReference type="ARBA" id="ARBA00022723"/>
    </source>
</evidence>
<gene>
    <name evidence="7" type="ORF">ATEIFO6365_0009057300</name>
</gene>
<dbReference type="PANTHER" id="PTHR47840">
    <property type="entry name" value="ZN(II)2CYS6 TRANSCRIPTION FACTOR (EUROFUNG)-RELATED"/>
    <property type="match status" value="1"/>
</dbReference>
<evidence type="ECO:0000256" key="3">
    <source>
        <dbReference type="ARBA" id="ARBA00023125"/>
    </source>
</evidence>
<dbReference type="GO" id="GO:0003677">
    <property type="term" value="F:DNA binding"/>
    <property type="evidence" value="ECO:0007669"/>
    <property type="project" value="UniProtKB-KW"/>
</dbReference>
<dbReference type="CDD" id="cd12148">
    <property type="entry name" value="fungal_TF_MHR"/>
    <property type="match status" value="1"/>
</dbReference>
<feature type="region of interest" description="Disordered" evidence="6">
    <location>
        <begin position="1"/>
        <end position="47"/>
    </location>
</feature>
<dbReference type="AlphaFoldDB" id="A0A5M3ZA48"/>
<evidence type="ECO:0000256" key="4">
    <source>
        <dbReference type="ARBA" id="ARBA00023163"/>
    </source>
</evidence>
<dbReference type="SMART" id="SM00906">
    <property type="entry name" value="Fungal_trans"/>
    <property type="match status" value="1"/>
</dbReference>
<reference evidence="7 8" key="1">
    <citation type="submission" date="2020-01" db="EMBL/GenBank/DDBJ databases">
        <title>Aspergillus terreus IFO 6365 whole genome shotgun sequence.</title>
        <authorList>
            <person name="Kanamasa S."/>
            <person name="Takahashi H."/>
        </authorList>
    </citation>
    <scope>NUCLEOTIDE SEQUENCE [LARGE SCALE GENOMIC DNA]</scope>
    <source>
        <strain evidence="7 8">IFO 6365</strain>
    </source>
</reference>
<sequence>MLSTSNSHPGQPAARLARADSPVTGPRHHQQQEQQQPSEDIPSVKRRRVRKGTRSCWECKRRKIRCLFARPDDATCIGCQHRRSPCVGQDMPEDLSPARRGNGHLSNRVARIEEVMKDWLLAQSSGSGATIAHGAPSLSEPASHASPVFLPTSPHGYGDDPSETESIARSHLLAALPSPSDVQILLRESARPSLYTVVANMHPRSRLTPETLASVSSPTQAEDLVGSHSHPVLLAKQMLLFAITLQSPCGQEVLGPLEPSSVLIRRLTTAASMWVTTRDEMQGTVDALACIIFEAIIQTNAGNLRRAWAVYRRALTVAQLMGLHRSPRAQLPRIDSTFEADPECLWFRIVYMDRYLSLLLGLPQGTADQSMGTPAILRQEPPLGQFERNLTVLASRILRRNDTTFVSASEIPTIQALDAELLAVSQSMPPSFWRPPNFQHLTLGAPETLMETVRLGVHVYYHGLLIHLHLPYMTNGMKGHLSNGSNETDNPSLAAQHESSKMTCVNASREIMTRFIAHRTFNPMSSCSRPVDFFALLAGMTLLLAHLDAHHHRGGMATNCLAHQRLGDRAMLDQALERLDAISHLNKDVTAQQSAALIRRLMDIEADTARGDQCQNPSGSVRSSEPRSGDFRTGGIDAAREPGSDYDLLSIPYLKAIWNARACPIAREPSSEDDTVSPPRPSPTMDARSHITVQNTAMRSTDMPTLDGSTQPLYEEPPGLNYPFSSADSMTLQQPVGLPSSAAGVNDWAFQGVDMAFFDASMITIDEWFGFTKNILKLPKYMIFNDLRNGPANHETRGTDLTYCTMSPVGLMSTNQSNGIGSLFTVSGGATYAGMKVEANVEVKGEASSELDTSATETLLREGRIGDRPVHEIILGMNIRVRQVYYWQFNDEYELWYRFWAKQVWDFKPKKYYETSWHSGPSWDAIHAPDSQLRRVDKLVHSASIYYQLLPVLKNGQIDGLHVANTQPGLQVWYAFTNGTGTHEVLGPKTKA</sequence>
<protein>
    <submittedName>
        <fullName evidence="7">C6 zinc finger domain protein</fullName>
    </submittedName>
</protein>
<dbReference type="CDD" id="cd00067">
    <property type="entry name" value="GAL4"/>
    <property type="match status" value="1"/>
</dbReference>
<comment type="caution">
    <text evidence="7">The sequence shown here is derived from an EMBL/GenBank/DDBJ whole genome shotgun (WGS) entry which is preliminary data.</text>
</comment>
<dbReference type="GO" id="GO:0000981">
    <property type="term" value="F:DNA-binding transcription factor activity, RNA polymerase II-specific"/>
    <property type="evidence" value="ECO:0007669"/>
    <property type="project" value="InterPro"/>
</dbReference>
<dbReference type="Pfam" id="PF00172">
    <property type="entry name" value="Zn_clus"/>
    <property type="match status" value="1"/>
</dbReference>
<accession>A0A5M3ZA48</accession>
<evidence type="ECO:0000256" key="5">
    <source>
        <dbReference type="ARBA" id="ARBA00023242"/>
    </source>
</evidence>
<dbReference type="Gene3D" id="4.10.240.10">
    <property type="entry name" value="Zn(2)-C6 fungal-type DNA-binding domain"/>
    <property type="match status" value="1"/>
</dbReference>
<feature type="region of interest" description="Disordered" evidence="6">
    <location>
        <begin position="608"/>
        <end position="639"/>
    </location>
</feature>
<evidence type="ECO:0000256" key="6">
    <source>
        <dbReference type="SAM" id="MobiDB-lite"/>
    </source>
</evidence>
<keyword evidence="1" id="KW-0479">Metal-binding</keyword>
<dbReference type="GO" id="GO:0009893">
    <property type="term" value="P:positive regulation of metabolic process"/>
    <property type="evidence" value="ECO:0007669"/>
    <property type="project" value="UniProtKB-ARBA"/>
</dbReference>
<dbReference type="InterPro" id="IPR001138">
    <property type="entry name" value="Zn2Cys6_DnaBD"/>
</dbReference>
<evidence type="ECO:0000313" key="7">
    <source>
        <dbReference type="EMBL" id="GFF19210.1"/>
    </source>
</evidence>
<dbReference type="InterPro" id="IPR036864">
    <property type="entry name" value="Zn2-C6_fun-type_DNA-bd_sf"/>
</dbReference>
<dbReference type="SUPFAM" id="SSF57701">
    <property type="entry name" value="Zn2/Cys6 DNA-binding domain"/>
    <property type="match status" value="1"/>
</dbReference>
<feature type="compositionally biased region" description="Polar residues" evidence="6">
    <location>
        <begin position="613"/>
        <end position="623"/>
    </location>
</feature>
<dbReference type="Proteomes" id="UP000452235">
    <property type="component" value="Unassembled WGS sequence"/>
</dbReference>
<dbReference type="PANTHER" id="PTHR47840:SF1">
    <property type="entry name" value="ZN(II)2CYS6 TRANSCRIPTION FACTOR (EUROFUNG)"/>
    <property type="match status" value="1"/>
</dbReference>
<keyword evidence="5" id="KW-0539">Nucleus</keyword>
<dbReference type="GO" id="GO:0008270">
    <property type="term" value="F:zinc ion binding"/>
    <property type="evidence" value="ECO:0007669"/>
    <property type="project" value="InterPro"/>
</dbReference>
<evidence type="ECO:0000256" key="2">
    <source>
        <dbReference type="ARBA" id="ARBA00023015"/>
    </source>
</evidence>
<dbReference type="VEuPathDB" id="FungiDB:ATEG_07391"/>
<dbReference type="PROSITE" id="PS00463">
    <property type="entry name" value="ZN2_CY6_FUNGAL_1"/>
    <property type="match status" value="1"/>
</dbReference>
<keyword evidence="3" id="KW-0238">DNA-binding</keyword>